<reference evidence="2" key="1">
    <citation type="submission" date="2015-04" db="EMBL/GenBank/DDBJ databases">
        <authorList>
            <person name="Syromyatnikov M.Y."/>
            <person name="Popov V.N."/>
        </authorList>
    </citation>
    <scope>NUCLEOTIDE SEQUENCE</scope>
    <source>
        <strain evidence="2">MO-1</strain>
    </source>
</reference>
<dbReference type="EMBL" id="LO017727">
    <property type="protein sequence ID" value="CRH07340.1"/>
    <property type="molecule type" value="Genomic_DNA"/>
</dbReference>
<accession>A0A1S7LKF6</accession>
<evidence type="ECO:0000256" key="1">
    <source>
        <dbReference type="SAM" id="MobiDB-lite"/>
    </source>
</evidence>
<sequence>MLHISQTAQHTQGALQTNRSQIDTKVSNSPGFDVALKQASQAPVTENREVAATVAPEEAKITSLLPDTLQRPGALPLYTPETGITPEALRGVLSRDEMGTLETILAELGLTGSNSAGKATAGESLAHPMPKGVEEQWISLINGLSAEMRAGLTKLFYGERKHVDALADAKAAGMDLNGIAQKLLATLEGEQEEVVPATFRAWRLRIDDLDQHVQNLNPASESA</sequence>
<organism evidence="2">
    <name type="scientific">Magnetococcus massalia (strain MO-1)</name>
    <dbReference type="NCBI Taxonomy" id="451514"/>
    <lineage>
        <taxon>Bacteria</taxon>
        <taxon>Pseudomonadati</taxon>
        <taxon>Pseudomonadota</taxon>
        <taxon>Magnetococcia</taxon>
        <taxon>Magnetococcales</taxon>
        <taxon>Magnetococcaceae</taxon>
        <taxon>Magnetococcus</taxon>
    </lineage>
</organism>
<name>A0A1S7LKF6_MAGMO</name>
<feature type="region of interest" description="Disordered" evidence="1">
    <location>
        <begin position="1"/>
        <end position="29"/>
    </location>
</feature>
<gene>
    <name evidence="2" type="ORF">MAGMO_3200</name>
</gene>
<protein>
    <submittedName>
        <fullName evidence="2">Uncharacterized protein</fullName>
    </submittedName>
</protein>
<dbReference type="AlphaFoldDB" id="A0A1S7LKF6"/>
<evidence type="ECO:0000313" key="2">
    <source>
        <dbReference type="EMBL" id="CRH07340.1"/>
    </source>
</evidence>
<proteinExistence type="predicted"/>